<dbReference type="Proteomes" id="UP000242519">
    <property type="component" value="Unassembled WGS sequence"/>
</dbReference>
<gene>
    <name evidence="9" type="ORF">B2J93_8933</name>
</gene>
<dbReference type="EMBL" id="MZNU01000262">
    <property type="protein sequence ID" value="OWP01670.1"/>
    <property type="molecule type" value="Genomic_DNA"/>
</dbReference>
<evidence type="ECO:0000256" key="4">
    <source>
        <dbReference type="ARBA" id="ARBA00022989"/>
    </source>
</evidence>
<protein>
    <recommendedName>
        <fullName evidence="8">Membrane insertase YidC/Oxa/ALB C-terminal domain-containing protein</fullName>
    </recommendedName>
</protein>
<dbReference type="STRING" id="503106.A0A218Z1Z4"/>
<dbReference type="Pfam" id="PF02096">
    <property type="entry name" value="60KD_IMP"/>
    <property type="match status" value="1"/>
</dbReference>
<accession>A0A218Z1Z4</accession>
<keyword evidence="10" id="KW-1185">Reference proteome</keyword>
<evidence type="ECO:0000256" key="7">
    <source>
        <dbReference type="SAM" id="Phobius"/>
    </source>
</evidence>
<sequence>MLRLRQTKVSPLRPSINQFLLLPCNLRSRAFHASPRPQSFLLTTIEASYTALQDLHSFTGLPWAYSIPLFAVLLRCTIILPISIYQRHAIIKQVRLIPLIGSWQCVFQRESFREVGHLGPNVVHNRFLKKAKAKTVELYRQNDCSRWKNFLGLPQLPIFLSVMEALRKMCGSREGLLGMVLGNERRVVETGVENTAGVITGEGLVDHALNIPLETSMSTEGMLWFPNLVASDPELVLPFILSGILLLNISHGPQSKSIWGQRVNRSCVFAALISGPILINIPSALLIYWISSGGSAYLQTVLLDKLMPIPQPVTSCKPKRLWKSGLGSLVPTSRSGLAVVSGTKTKNPSSAHT</sequence>
<name>A0A218Z1Z4_9HELO</name>
<dbReference type="GO" id="GO:0033617">
    <property type="term" value="P:mitochondrial respiratory chain complex IV assembly"/>
    <property type="evidence" value="ECO:0007669"/>
    <property type="project" value="TreeGrafter"/>
</dbReference>
<dbReference type="GO" id="GO:0005743">
    <property type="term" value="C:mitochondrial inner membrane"/>
    <property type="evidence" value="ECO:0007669"/>
    <property type="project" value="TreeGrafter"/>
</dbReference>
<evidence type="ECO:0000256" key="2">
    <source>
        <dbReference type="ARBA" id="ARBA00009877"/>
    </source>
</evidence>
<dbReference type="InParanoid" id="A0A218Z1Z4"/>
<evidence type="ECO:0000313" key="10">
    <source>
        <dbReference type="Proteomes" id="UP000242519"/>
    </source>
</evidence>
<dbReference type="GO" id="GO:0032979">
    <property type="term" value="P:protein insertion into mitochondrial inner membrane from matrix"/>
    <property type="evidence" value="ECO:0007669"/>
    <property type="project" value="TreeGrafter"/>
</dbReference>
<comment type="caution">
    <text evidence="9">The sequence shown here is derived from an EMBL/GenBank/DDBJ whole genome shotgun (WGS) entry which is preliminary data.</text>
</comment>
<comment type="similarity">
    <text evidence="2 6">Belongs to the OXA1/ALB3/YidC family.</text>
</comment>
<organism evidence="9 10">
    <name type="scientific">Diplocarpon coronariae</name>
    <dbReference type="NCBI Taxonomy" id="2795749"/>
    <lineage>
        <taxon>Eukaryota</taxon>
        <taxon>Fungi</taxon>
        <taxon>Dikarya</taxon>
        <taxon>Ascomycota</taxon>
        <taxon>Pezizomycotina</taxon>
        <taxon>Leotiomycetes</taxon>
        <taxon>Helotiales</taxon>
        <taxon>Drepanopezizaceae</taxon>
        <taxon>Diplocarpon</taxon>
    </lineage>
</organism>
<evidence type="ECO:0000256" key="1">
    <source>
        <dbReference type="ARBA" id="ARBA00004141"/>
    </source>
</evidence>
<dbReference type="OrthoDB" id="2148490at2759"/>
<evidence type="ECO:0000313" key="9">
    <source>
        <dbReference type="EMBL" id="OWP01670.1"/>
    </source>
</evidence>
<dbReference type="AlphaFoldDB" id="A0A218Z1Z4"/>
<keyword evidence="5 7" id="KW-0472">Membrane</keyword>
<keyword evidence="4 7" id="KW-1133">Transmembrane helix</keyword>
<evidence type="ECO:0000259" key="8">
    <source>
        <dbReference type="Pfam" id="PF02096"/>
    </source>
</evidence>
<comment type="subcellular location">
    <subcellularLocation>
        <location evidence="1 6">Membrane</location>
        <topology evidence="1 6">Multi-pass membrane protein</topology>
    </subcellularLocation>
</comment>
<dbReference type="PANTHER" id="PTHR12428:SF65">
    <property type="entry name" value="CYTOCHROME C OXIDASE ASSEMBLY PROTEIN COX18, MITOCHONDRIAL"/>
    <property type="match status" value="1"/>
</dbReference>
<feature type="domain" description="Membrane insertase YidC/Oxa/ALB C-terminal" evidence="8">
    <location>
        <begin position="63"/>
        <end position="303"/>
    </location>
</feature>
<dbReference type="GO" id="GO:0032977">
    <property type="term" value="F:membrane insertase activity"/>
    <property type="evidence" value="ECO:0007669"/>
    <property type="project" value="InterPro"/>
</dbReference>
<dbReference type="InterPro" id="IPR028055">
    <property type="entry name" value="YidC/Oxa/ALB_C"/>
</dbReference>
<dbReference type="PANTHER" id="PTHR12428">
    <property type="entry name" value="OXA1"/>
    <property type="match status" value="1"/>
</dbReference>
<evidence type="ECO:0000256" key="3">
    <source>
        <dbReference type="ARBA" id="ARBA00022692"/>
    </source>
</evidence>
<dbReference type="FunCoup" id="A0A218Z1Z4">
    <property type="interactions" value="54"/>
</dbReference>
<evidence type="ECO:0000256" key="6">
    <source>
        <dbReference type="RuleBase" id="RU003945"/>
    </source>
</evidence>
<dbReference type="InterPro" id="IPR001708">
    <property type="entry name" value="YidC/ALB3/OXA1/COX18"/>
</dbReference>
<feature type="transmembrane region" description="Helical" evidence="7">
    <location>
        <begin position="267"/>
        <end position="290"/>
    </location>
</feature>
<feature type="transmembrane region" description="Helical" evidence="7">
    <location>
        <begin position="63"/>
        <end position="85"/>
    </location>
</feature>
<reference evidence="9 10" key="1">
    <citation type="submission" date="2017-04" db="EMBL/GenBank/DDBJ databases">
        <title>Draft genome sequence of Marssonina coronaria NL1: causal agent of apple blotch.</title>
        <authorList>
            <person name="Cheng Q."/>
        </authorList>
    </citation>
    <scope>NUCLEOTIDE SEQUENCE [LARGE SCALE GENOMIC DNA]</scope>
    <source>
        <strain evidence="9 10">NL1</strain>
    </source>
</reference>
<proteinExistence type="inferred from homology"/>
<evidence type="ECO:0000256" key="5">
    <source>
        <dbReference type="ARBA" id="ARBA00023136"/>
    </source>
</evidence>
<keyword evidence="3 6" id="KW-0812">Transmembrane</keyword>